<dbReference type="InterPro" id="IPR000524">
    <property type="entry name" value="Tscrpt_reg_HTH_GntR"/>
</dbReference>
<dbReference type="SUPFAM" id="SSF48008">
    <property type="entry name" value="GntR ligand-binding domain-like"/>
    <property type="match status" value="1"/>
</dbReference>
<dbReference type="InterPro" id="IPR036388">
    <property type="entry name" value="WH-like_DNA-bd_sf"/>
</dbReference>
<keyword evidence="1" id="KW-0805">Transcription regulation</keyword>
<dbReference type="PROSITE" id="PS50949">
    <property type="entry name" value="HTH_GNTR"/>
    <property type="match status" value="1"/>
</dbReference>
<evidence type="ECO:0000256" key="1">
    <source>
        <dbReference type="ARBA" id="ARBA00023015"/>
    </source>
</evidence>
<dbReference type="Proteomes" id="UP000523821">
    <property type="component" value="Unassembled WGS sequence"/>
</dbReference>
<dbReference type="GO" id="GO:0003700">
    <property type="term" value="F:DNA-binding transcription factor activity"/>
    <property type="evidence" value="ECO:0007669"/>
    <property type="project" value="InterPro"/>
</dbReference>
<dbReference type="InterPro" id="IPR008920">
    <property type="entry name" value="TF_FadR/GntR_C"/>
</dbReference>
<keyword evidence="2" id="KW-0238">DNA-binding</keyword>
<dbReference type="EMBL" id="JACHOO010000001">
    <property type="protein sequence ID" value="MBB5751405.1"/>
    <property type="molecule type" value="Genomic_DNA"/>
</dbReference>
<organism evidence="5 6">
    <name type="scientific">Prosthecomicrobium pneumaticum</name>
    <dbReference type="NCBI Taxonomy" id="81895"/>
    <lineage>
        <taxon>Bacteria</taxon>
        <taxon>Pseudomonadati</taxon>
        <taxon>Pseudomonadota</taxon>
        <taxon>Alphaproteobacteria</taxon>
        <taxon>Hyphomicrobiales</taxon>
        <taxon>Kaistiaceae</taxon>
        <taxon>Prosthecomicrobium</taxon>
    </lineage>
</organism>
<dbReference type="PANTHER" id="PTHR43537:SF5">
    <property type="entry name" value="UXU OPERON TRANSCRIPTIONAL REGULATOR"/>
    <property type="match status" value="1"/>
</dbReference>
<evidence type="ECO:0000313" key="5">
    <source>
        <dbReference type="EMBL" id="MBB5751405.1"/>
    </source>
</evidence>
<keyword evidence="6" id="KW-1185">Reference proteome</keyword>
<dbReference type="Pfam" id="PF07729">
    <property type="entry name" value="FCD"/>
    <property type="match status" value="1"/>
</dbReference>
<dbReference type="SMART" id="SM00895">
    <property type="entry name" value="FCD"/>
    <property type="match status" value="1"/>
</dbReference>
<gene>
    <name evidence="5" type="ORF">GGQ63_000448</name>
</gene>
<dbReference type="GO" id="GO:0003677">
    <property type="term" value="F:DNA binding"/>
    <property type="evidence" value="ECO:0007669"/>
    <property type="project" value="UniProtKB-KW"/>
</dbReference>
<evidence type="ECO:0000256" key="3">
    <source>
        <dbReference type="ARBA" id="ARBA00023163"/>
    </source>
</evidence>
<dbReference type="SMART" id="SM00345">
    <property type="entry name" value="HTH_GNTR"/>
    <property type="match status" value="1"/>
</dbReference>
<protein>
    <submittedName>
        <fullName evidence="5">GntR family transcriptional repressor for pyruvate dehydrogenase complex</fullName>
    </submittedName>
</protein>
<reference evidence="5 6" key="1">
    <citation type="submission" date="2020-08" db="EMBL/GenBank/DDBJ databases">
        <title>Genomic Encyclopedia of Type Strains, Phase IV (KMG-IV): sequencing the most valuable type-strain genomes for metagenomic binning, comparative biology and taxonomic classification.</title>
        <authorList>
            <person name="Goeker M."/>
        </authorList>
    </citation>
    <scope>NUCLEOTIDE SEQUENCE [LARGE SCALE GENOMIC DNA]</scope>
    <source>
        <strain evidence="5 6">DSM 16268</strain>
    </source>
</reference>
<keyword evidence="5" id="KW-0670">Pyruvate</keyword>
<dbReference type="PRINTS" id="PR00035">
    <property type="entry name" value="HTHGNTR"/>
</dbReference>
<dbReference type="CDD" id="cd07377">
    <property type="entry name" value="WHTH_GntR"/>
    <property type="match status" value="1"/>
</dbReference>
<evidence type="ECO:0000313" key="6">
    <source>
        <dbReference type="Proteomes" id="UP000523821"/>
    </source>
</evidence>
<dbReference type="PANTHER" id="PTHR43537">
    <property type="entry name" value="TRANSCRIPTIONAL REGULATOR, GNTR FAMILY"/>
    <property type="match status" value="1"/>
</dbReference>
<dbReference type="SUPFAM" id="SSF46785">
    <property type="entry name" value="Winged helix' DNA-binding domain"/>
    <property type="match status" value="1"/>
</dbReference>
<name>A0A7W9FJD5_9HYPH</name>
<evidence type="ECO:0000256" key="2">
    <source>
        <dbReference type="ARBA" id="ARBA00023125"/>
    </source>
</evidence>
<sequence>MALIESGALGPDGRLPTERELCEQLKVGRRTVRLALEALEAEGLIWRRQGKGTFAGREPDPTGALAAAIVGETSPLQVMEARLAVEPMLASLSARRALPGDIQRMRHLAQRTLETREPDSAELWDGALHRLIAHTAGNRPLLTMFGMLDGVRASESWREIRSRARSLETQQLADREHHRIIDAIEAGRPVAAAEAMQDHLMTLLGNLKRLGAVAETAIPNPQPVALGD</sequence>
<accession>A0A7W9FJD5</accession>
<feature type="domain" description="HTH gntR-type" evidence="4">
    <location>
        <begin position="1"/>
        <end position="58"/>
    </location>
</feature>
<dbReference type="Pfam" id="PF00392">
    <property type="entry name" value="GntR"/>
    <property type="match status" value="1"/>
</dbReference>
<keyword evidence="3" id="KW-0804">Transcription</keyword>
<comment type="caution">
    <text evidence="5">The sequence shown here is derived from an EMBL/GenBank/DDBJ whole genome shotgun (WGS) entry which is preliminary data.</text>
</comment>
<dbReference type="AlphaFoldDB" id="A0A7W9FJD5"/>
<dbReference type="InterPro" id="IPR011711">
    <property type="entry name" value="GntR_C"/>
</dbReference>
<proteinExistence type="predicted"/>
<dbReference type="Gene3D" id="1.10.10.10">
    <property type="entry name" value="Winged helix-like DNA-binding domain superfamily/Winged helix DNA-binding domain"/>
    <property type="match status" value="1"/>
</dbReference>
<dbReference type="Gene3D" id="1.20.120.530">
    <property type="entry name" value="GntR ligand-binding domain-like"/>
    <property type="match status" value="1"/>
</dbReference>
<dbReference type="InterPro" id="IPR036390">
    <property type="entry name" value="WH_DNA-bd_sf"/>
</dbReference>
<evidence type="ECO:0000259" key="4">
    <source>
        <dbReference type="PROSITE" id="PS50949"/>
    </source>
</evidence>